<gene>
    <name evidence="1" type="ORF">GUJ93_ZPchr0004g39834</name>
</gene>
<name>A0A8J5VFP7_ZIZPA</name>
<proteinExistence type="predicted"/>
<evidence type="ECO:0000313" key="1">
    <source>
        <dbReference type="EMBL" id="KAG8065085.1"/>
    </source>
</evidence>
<keyword evidence="2" id="KW-1185">Reference proteome</keyword>
<dbReference type="Proteomes" id="UP000729402">
    <property type="component" value="Unassembled WGS sequence"/>
</dbReference>
<dbReference type="AlphaFoldDB" id="A0A8J5VFP7"/>
<sequence>MIFPQNHVCSIFPLPSPPRFSRSPLSPSARLPFAASPPPGGRLCALRPPPHLPVAASASSARLPVDASMPPGGSLPASPLPAIGVSFDISDSKGSVIQSTVWSED</sequence>
<organism evidence="1 2">
    <name type="scientific">Zizania palustris</name>
    <name type="common">Northern wild rice</name>
    <dbReference type="NCBI Taxonomy" id="103762"/>
    <lineage>
        <taxon>Eukaryota</taxon>
        <taxon>Viridiplantae</taxon>
        <taxon>Streptophyta</taxon>
        <taxon>Embryophyta</taxon>
        <taxon>Tracheophyta</taxon>
        <taxon>Spermatophyta</taxon>
        <taxon>Magnoliopsida</taxon>
        <taxon>Liliopsida</taxon>
        <taxon>Poales</taxon>
        <taxon>Poaceae</taxon>
        <taxon>BOP clade</taxon>
        <taxon>Oryzoideae</taxon>
        <taxon>Oryzeae</taxon>
        <taxon>Zizaniinae</taxon>
        <taxon>Zizania</taxon>
    </lineage>
</organism>
<reference evidence="1" key="1">
    <citation type="journal article" date="2021" name="bioRxiv">
        <title>Whole Genome Assembly and Annotation of Northern Wild Rice, Zizania palustris L., Supports a Whole Genome Duplication in the Zizania Genus.</title>
        <authorList>
            <person name="Haas M."/>
            <person name="Kono T."/>
            <person name="Macchietto M."/>
            <person name="Millas R."/>
            <person name="McGilp L."/>
            <person name="Shao M."/>
            <person name="Duquette J."/>
            <person name="Hirsch C.N."/>
            <person name="Kimball J."/>
        </authorList>
    </citation>
    <scope>NUCLEOTIDE SEQUENCE</scope>
    <source>
        <tissue evidence="1">Fresh leaf tissue</tissue>
    </source>
</reference>
<accession>A0A8J5VFP7</accession>
<reference evidence="1" key="2">
    <citation type="submission" date="2021-02" db="EMBL/GenBank/DDBJ databases">
        <authorList>
            <person name="Kimball J.A."/>
            <person name="Haas M.W."/>
            <person name="Macchietto M."/>
            <person name="Kono T."/>
            <person name="Duquette J."/>
            <person name="Shao M."/>
        </authorList>
    </citation>
    <scope>NUCLEOTIDE SEQUENCE</scope>
    <source>
        <tissue evidence="1">Fresh leaf tissue</tissue>
    </source>
</reference>
<protein>
    <submittedName>
        <fullName evidence="1">Uncharacterized protein</fullName>
    </submittedName>
</protein>
<evidence type="ECO:0000313" key="2">
    <source>
        <dbReference type="Proteomes" id="UP000729402"/>
    </source>
</evidence>
<comment type="caution">
    <text evidence="1">The sequence shown here is derived from an EMBL/GenBank/DDBJ whole genome shotgun (WGS) entry which is preliminary data.</text>
</comment>
<dbReference type="EMBL" id="JAAALK010000285">
    <property type="protein sequence ID" value="KAG8065085.1"/>
    <property type="molecule type" value="Genomic_DNA"/>
</dbReference>